<protein>
    <submittedName>
        <fullName evidence="1">Uncharacterized protein</fullName>
    </submittedName>
</protein>
<gene>
    <name evidence="1" type="ORF">DICSQDRAFT_137813</name>
</gene>
<reference evidence="1 2" key="1">
    <citation type="journal article" date="2012" name="Science">
        <title>The Paleozoic origin of enzymatic lignin decomposition reconstructed from 31 fungal genomes.</title>
        <authorList>
            <person name="Floudas D."/>
            <person name="Binder M."/>
            <person name="Riley R."/>
            <person name="Barry K."/>
            <person name="Blanchette R.A."/>
            <person name="Henrissat B."/>
            <person name="Martinez A.T."/>
            <person name="Otillar R."/>
            <person name="Spatafora J.W."/>
            <person name="Yadav J.S."/>
            <person name="Aerts A."/>
            <person name="Benoit I."/>
            <person name="Boyd A."/>
            <person name="Carlson A."/>
            <person name="Copeland A."/>
            <person name="Coutinho P.M."/>
            <person name="de Vries R.P."/>
            <person name="Ferreira P."/>
            <person name="Findley K."/>
            <person name="Foster B."/>
            <person name="Gaskell J."/>
            <person name="Glotzer D."/>
            <person name="Gorecki P."/>
            <person name="Heitman J."/>
            <person name="Hesse C."/>
            <person name="Hori C."/>
            <person name="Igarashi K."/>
            <person name="Jurgens J.A."/>
            <person name="Kallen N."/>
            <person name="Kersten P."/>
            <person name="Kohler A."/>
            <person name="Kuees U."/>
            <person name="Kumar T.K.A."/>
            <person name="Kuo A."/>
            <person name="LaButti K."/>
            <person name="Larrondo L.F."/>
            <person name="Lindquist E."/>
            <person name="Ling A."/>
            <person name="Lombard V."/>
            <person name="Lucas S."/>
            <person name="Lundell T."/>
            <person name="Martin R."/>
            <person name="McLaughlin D.J."/>
            <person name="Morgenstern I."/>
            <person name="Morin E."/>
            <person name="Murat C."/>
            <person name="Nagy L.G."/>
            <person name="Nolan M."/>
            <person name="Ohm R.A."/>
            <person name="Patyshakuliyeva A."/>
            <person name="Rokas A."/>
            <person name="Ruiz-Duenas F.J."/>
            <person name="Sabat G."/>
            <person name="Salamov A."/>
            <person name="Samejima M."/>
            <person name="Schmutz J."/>
            <person name="Slot J.C."/>
            <person name="St John F."/>
            <person name="Stenlid J."/>
            <person name="Sun H."/>
            <person name="Sun S."/>
            <person name="Syed K."/>
            <person name="Tsang A."/>
            <person name="Wiebenga A."/>
            <person name="Young D."/>
            <person name="Pisabarro A."/>
            <person name="Eastwood D.C."/>
            <person name="Martin F."/>
            <person name="Cullen D."/>
            <person name="Grigoriev I.V."/>
            <person name="Hibbett D.S."/>
        </authorList>
    </citation>
    <scope>NUCLEOTIDE SEQUENCE [LARGE SCALE GENOMIC DNA]</scope>
    <source>
        <strain evidence="1 2">LYAD-421 SS1</strain>
    </source>
</reference>
<organism evidence="1 2">
    <name type="scientific">Dichomitus squalens (strain LYAD-421)</name>
    <name type="common">Western red white-rot fungus</name>
    <dbReference type="NCBI Taxonomy" id="732165"/>
    <lineage>
        <taxon>Eukaryota</taxon>
        <taxon>Fungi</taxon>
        <taxon>Dikarya</taxon>
        <taxon>Basidiomycota</taxon>
        <taxon>Agaricomycotina</taxon>
        <taxon>Agaricomycetes</taxon>
        <taxon>Polyporales</taxon>
        <taxon>Polyporaceae</taxon>
        <taxon>Dichomitus</taxon>
    </lineage>
</organism>
<dbReference type="HOGENOM" id="CLU_2687802_0_0_1"/>
<dbReference type="AlphaFoldDB" id="R7SVJ6"/>
<dbReference type="EMBL" id="JH719418">
    <property type="protein sequence ID" value="EJF60199.1"/>
    <property type="molecule type" value="Genomic_DNA"/>
</dbReference>
<evidence type="ECO:0000313" key="2">
    <source>
        <dbReference type="Proteomes" id="UP000053319"/>
    </source>
</evidence>
<dbReference type="Proteomes" id="UP000053319">
    <property type="component" value="Unassembled WGS sequence"/>
</dbReference>
<name>R7SVJ6_DICSQ</name>
<dbReference type="KEGG" id="dsq:DICSQDRAFT_137813"/>
<dbReference type="RefSeq" id="XP_007367153.1">
    <property type="nucleotide sequence ID" value="XM_007367091.1"/>
</dbReference>
<accession>R7SVJ6</accession>
<dbReference type="GeneID" id="18835664"/>
<proteinExistence type="predicted"/>
<evidence type="ECO:0000313" key="1">
    <source>
        <dbReference type="EMBL" id="EJF60199.1"/>
    </source>
</evidence>
<sequence>MRVHALRRSLLLGSATFILSIAPTVVGFVVFGYGLTGRNVFPVGCTSLDNEPTDLVKKSCLWQTALPSVQRGTH</sequence>